<sequence>MKLENVVIVANLAGGNYIKSYALIGKYGYVQSVAELSILICIIKYFKNNEIVKNNKIRLIF</sequence>
<dbReference type="Proteomes" id="UP000217784">
    <property type="component" value="Unassembled WGS sequence"/>
</dbReference>
<comment type="caution">
    <text evidence="1">The sequence shown here is derived from an EMBL/GenBank/DDBJ whole genome shotgun (WGS) entry which is preliminary data.</text>
</comment>
<protein>
    <submittedName>
        <fullName evidence="1">Uncharacterized protein</fullName>
    </submittedName>
</protein>
<accession>A0A2A2H268</accession>
<reference evidence="1 2" key="1">
    <citation type="journal article" date="2017" name="BMC Genomics">
        <title>Genomic analysis of methanogenic archaea reveals a shift towards energy conservation.</title>
        <authorList>
            <person name="Gilmore S.P."/>
            <person name="Henske J.K."/>
            <person name="Sexton J.A."/>
            <person name="Solomon K.V."/>
            <person name="Seppala S."/>
            <person name="Yoo J.I."/>
            <person name="Huyett L.M."/>
            <person name="Pressman A."/>
            <person name="Cogan J.Z."/>
            <person name="Kivenson V."/>
            <person name="Peng X."/>
            <person name="Tan Y."/>
            <person name="Valentine D.L."/>
            <person name="O'Malley M.A."/>
        </authorList>
    </citation>
    <scope>NUCLEOTIDE SEQUENCE [LARGE SCALE GENOMIC DNA]</scope>
    <source>
        <strain evidence="1 2">M.o.H.</strain>
    </source>
</reference>
<evidence type="ECO:0000313" key="2">
    <source>
        <dbReference type="Proteomes" id="UP000217784"/>
    </source>
</evidence>
<proteinExistence type="predicted"/>
<gene>
    <name evidence="1" type="ORF">ASJ80_00055</name>
</gene>
<dbReference type="EMBL" id="LMVM01000038">
    <property type="protein sequence ID" value="PAV03386.1"/>
    <property type="molecule type" value="Genomic_DNA"/>
</dbReference>
<name>A0A2A2H268_METBR</name>
<keyword evidence="2" id="KW-1185">Reference proteome</keyword>
<dbReference type="AlphaFoldDB" id="A0A2A2H268"/>
<dbReference type="RefSeq" id="WP_069583257.1">
    <property type="nucleotide sequence ID" value="NZ_LMVM01000038.1"/>
</dbReference>
<organism evidence="1 2">
    <name type="scientific">Methanobacterium bryantii</name>
    <dbReference type="NCBI Taxonomy" id="2161"/>
    <lineage>
        <taxon>Archaea</taxon>
        <taxon>Methanobacteriati</taxon>
        <taxon>Methanobacteriota</taxon>
        <taxon>Methanomada group</taxon>
        <taxon>Methanobacteria</taxon>
        <taxon>Methanobacteriales</taxon>
        <taxon>Methanobacteriaceae</taxon>
        <taxon>Methanobacterium</taxon>
    </lineage>
</organism>
<evidence type="ECO:0000313" key="1">
    <source>
        <dbReference type="EMBL" id="PAV03386.1"/>
    </source>
</evidence>
<dbReference type="OrthoDB" id="373915at2157"/>